<evidence type="ECO:0000256" key="3">
    <source>
        <dbReference type="ARBA" id="ARBA00022989"/>
    </source>
</evidence>
<keyword evidence="4 5" id="KW-0472">Membrane</keyword>
<dbReference type="AlphaFoldDB" id="A0A5Q0M033"/>
<dbReference type="GO" id="GO:0016491">
    <property type="term" value="F:oxidoreductase activity"/>
    <property type="evidence" value="ECO:0007669"/>
    <property type="project" value="InterPro"/>
</dbReference>
<keyword evidence="3 5" id="KW-1133">Transmembrane helix</keyword>
<protein>
    <submittedName>
        <fullName evidence="7">DUF3703 domain-containing protein</fullName>
    </submittedName>
</protein>
<evidence type="ECO:0000256" key="5">
    <source>
        <dbReference type="SAM" id="Phobius"/>
    </source>
</evidence>
<dbReference type="GO" id="GO:0008610">
    <property type="term" value="P:lipid biosynthetic process"/>
    <property type="evidence" value="ECO:0007669"/>
    <property type="project" value="InterPro"/>
</dbReference>
<evidence type="ECO:0000259" key="6">
    <source>
        <dbReference type="Pfam" id="PF04116"/>
    </source>
</evidence>
<dbReference type="Pfam" id="PF12487">
    <property type="entry name" value="DUF3703"/>
    <property type="match status" value="1"/>
</dbReference>
<evidence type="ECO:0000313" key="8">
    <source>
        <dbReference type="Proteomes" id="UP000326780"/>
    </source>
</evidence>
<keyword evidence="2 5" id="KW-0812">Transmembrane</keyword>
<feature type="transmembrane region" description="Helical" evidence="5">
    <location>
        <begin position="12"/>
        <end position="33"/>
    </location>
</feature>
<reference evidence="7 8" key="1">
    <citation type="submission" date="2019-10" db="EMBL/GenBank/DDBJ databases">
        <title>Complete genome sequence of Variovorax paradoxus 5C-2.</title>
        <authorList>
            <person name="Gogoleva N.E."/>
            <person name="Balkin A.S."/>
        </authorList>
    </citation>
    <scope>NUCLEOTIDE SEQUENCE [LARGE SCALE GENOMIC DNA]</scope>
    <source>
        <strain evidence="7 8">5C-2</strain>
    </source>
</reference>
<feature type="transmembrane region" description="Helical" evidence="5">
    <location>
        <begin position="39"/>
        <end position="57"/>
    </location>
</feature>
<dbReference type="RefSeq" id="WP_153280860.1">
    <property type="nucleotide sequence ID" value="NZ_CP045644.1"/>
</dbReference>
<gene>
    <name evidence="7" type="ORF">GFK26_03750</name>
</gene>
<dbReference type="PANTHER" id="PTHR11863">
    <property type="entry name" value="STEROL DESATURASE"/>
    <property type="match status" value="1"/>
</dbReference>
<proteinExistence type="predicted"/>
<evidence type="ECO:0000256" key="1">
    <source>
        <dbReference type="ARBA" id="ARBA00004370"/>
    </source>
</evidence>
<feature type="transmembrane region" description="Helical" evidence="5">
    <location>
        <begin position="78"/>
        <end position="102"/>
    </location>
</feature>
<dbReference type="Proteomes" id="UP000326780">
    <property type="component" value="Chromosome"/>
</dbReference>
<dbReference type="GO" id="GO:0005506">
    <property type="term" value="F:iron ion binding"/>
    <property type="evidence" value="ECO:0007669"/>
    <property type="project" value="InterPro"/>
</dbReference>
<evidence type="ECO:0000256" key="4">
    <source>
        <dbReference type="ARBA" id="ARBA00023136"/>
    </source>
</evidence>
<evidence type="ECO:0000256" key="2">
    <source>
        <dbReference type="ARBA" id="ARBA00022692"/>
    </source>
</evidence>
<dbReference type="EMBL" id="CP045644">
    <property type="protein sequence ID" value="QFZ81934.1"/>
    <property type="molecule type" value="Genomic_DNA"/>
</dbReference>
<organism evidence="7 8">
    <name type="scientific">Variovorax paradoxus</name>
    <dbReference type="NCBI Taxonomy" id="34073"/>
    <lineage>
        <taxon>Bacteria</taxon>
        <taxon>Pseudomonadati</taxon>
        <taxon>Pseudomonadota</taxon>
        <taxon>Betaproteobacteria</taxon>
        <taxon>Burkholderiales</taxon>
        <taxon>Comamonadaceae</taxon>
        <taxon>Variovorax</taxon>
    </lineage>
</organism>
<comment type="subcellular location">
    <subcellularLocation>
        <location evidence="1">Membrane</location>
    </subcellularLocation>
</comment>
<feature type="transmembrane region" description="Helical" evidence="5">
    <location>
        <begin position="114"/>
        <end position="135"/>
    </location>
</feature>
<evidence type="ECO:0000313" key="7">
    <source>
        <dbReference type="EMBL" id="QFZ81934.1"/>
    </source>
</evidence>
<sequence>MRTSELSFLETFIRYASYPLIVGATAALLFGGLAAGWPYFPAVPITVGAALACVALLERRLPFHAAWGQDHRDSMCDAIHAGVNLAVLLTVHGVVAVLAPLWSAGTWWPDQWPLWAQALAVGAVLDLSLYSVHWLSHRVAWLWRFHAIHHSSERLYWLNGERRHPLHAGMMAAPGLLAVVLVGAPALAVGAWLGLLAVHLAFQHSNLDYRVGPLRFVIGAAEVHRWHHKREYEDAQVNYGEFWMLWDHLFGTFRLPKHQLGADEVGLREMDFPMEYGQQLVYPFGRRAGTADASAGDYGLARAAFLRETRLAASCEAAHDLGAAWRAHELAHIVAQSHLGLHLRSHATMLGLAWRTRNVAEVAAQVVRLALAPVGHALGRTPPQNVGTGRFGMMEHGAWPPELDPITFQRR</sequence>
<dbReference type="Pfam" id="PF04116">
    <property type="entry name" value="FA_hydroxylase"/>
    <property type="match status" value="1"/>
</dbReference>
<dbReference type="InterPro" id="IPR006694">
    <property type="entry name" value="Fatty_acid_hydroxylase"/>
</dbReference>
<dbReference type="InterPro" id="IPR022172">
    <property type="entry name" value="DUF3703"/>
</dbReference>
<name>A0A5Q0M033_VARPD</name>
<dbReference type="InterPro" id="IPR050307">
    <property type="entry name" value="Sterol_Desaturase_Related"/>
</dbReference>
<feature type="domain" description="Fatty acid hydroxylase" evidence="6">
    <location>
        <begin position="122"/>
        <end position="252"/>
    </location>
</feature>
<dbReference type="GO" id="GO:0016020">
    <property type="term" value="C:membrane"/>
    <property type="evidence" value="ECO:0007669"/>
    <property type="project" value="UniProtKB-SubCell"/>
</dbReference>
<feature type="transmembrane region" description="Helical" evidence="5">
    <location>
        <begin position="176"/>
        <end position="202"/>
    </location>
</feature>
<accession>A0A5Q0M033</accession>